<sequence length="39" mass="4542">MNDILIHLWLGFMLIVAAGVWCGIRRYGRRIKIAQGDRK</sequence>
<keyword evidence="1" id="KW-1133">Transmembrane helix</keyword>
<reference evidence="2 3" key="1">
    <citation type="submission" date="2019-09" db="EMBL/GenBank/DDBJ databases">
        <authorList>
            <person name="Chandra G."/>
            <person name="Truman W A."/>
        </authorList>
    </citation>
    <scope>NUCLEOTIDE SEQUENCE [LARGE SCALE GENOMIC DNA]</scope>
    <source>
        <strain evidence="2">PS833</strain>
    </source>
</reference>
<dbReference type="AlphaFoldDB" id="A0A5E7AH96"/>
<evidence type="ECO:0000313" key="3">
    <source>
        <dbReference type="Proteomes" id="UP000409037"/>
    </source>
</evidence>
<accession>A0A5E7AH96</accession>
<feature type="transmembrane region" description="Helical" evidence="1">
    <location>
        <begin position="6"/>
        <end position="24"/>
    </location>
</feature>
<protein>
    <submittedName>
        <fullName evidence="2">Uncharacterized protein</fullName>
    </submittedName>
</protein>
<gene>
    <name evidence="2" type="ORF">PS833_00738</name>
</gene>
<dbReference type="EMBL" id="CABVHU010000001">
    <property type="protein sequence ID" value="VVN75994.1"/>
    <property type="molecule type" value="Genomic_DNA"/>
</dbReference>
<dbReference type="Proteomes" id="UP000409037">
    <property type="component" value="Unassembled WGS sequence"/>
</dbReference>
<keyword evidence="1" id="KW-0812">Transmembrane</keyword>
<organism evidence="2 3">
    <name type="scientific">Pseudomonas fluorescens</name>
    <dbReference type="NCBI Taxonomy" id="294"/>
    <lineage>
        <taxon>Bacteria</taxon>
        <taxon>Pseudomonadati</taxon>
        <taxon>Pseudomonadota</taxon>
        <taxon>Gammaproteobacteria</taxon>
        <taxon>Pseudomonadales</taxon>
        <taxon>Pseudomonadaceae</taxon>
        <taxon>Pseudomonas</taxon>
    </lineage>
</organism>
<name>A0A5E7AH96_PSEFL</name>
<evidence type="ECO:0000313" key="2">
    <source>
        <dbReference type="EMBL" id="VVN75994.1"/>
    </source>
</evidence>
<keyword evidence="1" id="KW-0472">Membrane</keyword>
<proteinExistence type="predicted"/>
<evidence type="ECO:0000256" key="1">
    <source>
        <dbReference type="SAM" id="Phobius"/>
    </source>
</evidence>